<evidence type="ECO:0008006" key="8">
    <source>
        <dbReference type="Google" id="ProtNLM"/>
    </source>
</evidence>
<dbReference type="AlphaFoldDB" id="A0AAJ0G3J0"/>
<evidence type="ECO:0000256" key="3">
    <source>
        <dbReference type="ARBA" id="ARBA00022989"/>
    </source>
</evidence>
<feature type="region of interest" description="Disordered" evidence="5">
    <location>
        <begin position="1"/>
        <end position="34"/>
    </location>
</feature>
<comment type="caution">
    <text evidence="6">The sequence shown here is derived from an EMBL/GenBank/DDBJ whole genome shotgun (WGS) entry which is preliminary data.</text>
</comment>
<evidence type="ECO:0000313" key="6">
    <source>
        <dbReference type="EMBL" id="KAK2612751.1"/>
    </source>
</evidence>
<organism evidence="6 7">
    <name type="scientific">Conoideocrella luteorostrata</name>
    <dbReference type="NCBI Taxonomy" id="1105319"/>
    <lineage>
        <taxon>Eukaryota</taxon>
        <taxon>Fungi</taxon>
        <taxon>Dikarya</taxon>
        <taxon>Ascomycota</taxon>
        <taxon>Pezizomycotina</taxon>
        <taxon>Sordariomycetes</taxon>
        <taxon>Hypocreomycetidae</taxon>
        <taxon>Hypocreales</taxon>
        <taxon>Clavicipitaceae</taxon>
        <taxon>Conoideocrella</taxon>
    </lineage>
</organism>
<keyword evidence="4" id="KW-0472">Membrane</keyword>
<keyword evidence="2" id="KW-0812">Transmembrane</keyword>
<keyword evidence="3" id="KW-1133">Transmembrane helix</keyword>
<dbReference type="PANTHER" id="PTHR23507">
    <property type="entry name" value="ZGC:174356"/>
    <property type="match status" value="1"/>
</dbReference>
<dbReference type="Proteomes" id="UP001251528">
    <property type="component" value="Unassembled WGS sequence"/>
</dbReference>
<dbReference type="PANTHER" id="PTHR23507:SF1">
    <property type="entry name" value="FI18259P1-RELATED"/>
    <property type="match status" value="1"/>
</dbReference>
<gene>
    <name evidence="6" type="ORF">QQS21_001202</name>
</gene>
<dbReference type="SUPFAM" id="SSF103473">
    <property type="entry name" value="MFS general substrate transporter"/>
    <property type="match status" value="1"/>
</dbReference>
<accession>A0AAJ0G3J0</accession>
<dbReference type="InterPro" id="IPR036259">
    <property type="entry name" value="MFS_trans_sf"/>
</dbReference>
<dbReference type="EMBL" id="JASWJB010000012">
    <property type="protein sequence ID" value="KAK2612751.1"/>
    <property type="molecule type" value="Genomic_DNA"/>
</dbReference>
<evidence type="ECO:0000313" key="7">
    <source>
        <dbReference type="Proteomes" id="UP001251528"/>
    </source>
</evidence>
<evidence type="ECO:0000256" key="5">
    <source>
        <dbReference type="SAM" id="MobiDB-lite"/>
    </source>
</evidence>
<protein>
    <recommendedName>
        <fullName evidence="8">Major facilitator superfamily (MFS) profile domain-containing protein</fullName>
    </recommendedName>
</protein>
<keyword evidence="7" id="KW-1185">Reference proteome</keyword>
<name>A0AAJ0G3J0_9HYPO</name>
<reference evidence="6" key="1">
    <citation type="submission" date="2023-06" db="EMBL/GenBank/DDBJ databases">
        <title>Conoideocrella luteorostrata (Hypocreales: Clavicipitaceae), a potential biocontrol fungus for elongate hemlock scale in United States Christmas tree production areas.</title>
        <authorList>
            <person name="Barrett H."/>
            <person name="Lovett B."/>
            <person name="Macias A.M."/>
            <person name="Stajich J.E."/>
            <person name="Kasson M.T."/>
        </authorList>
    </citation>
    <scope>NUCLEOTIDE SEQUENCE</scope>
    <source>
        <strain evidence="6">ARSEF 14590</strain>
    </source>
</reference>
<evidence type="ECO:0000256" key="1">
    <source>
        <dbReference type="ARBA" id="ARBA00004141"/>
    </source>
</evidence>
<sequence>MSTIEADNTDERMPLLSSDVSQSRHATAATAPAQKERDTKTIHIIIILLAQIVALRMSNSFMSPAVAQIEEAVLCQEHFSNVTMNPETDPRCKSTPAQSELSMLQGIETIFGQLPSIFTSVPFGLAAEKYGRRPVLLFCTFG</sequence>
<proteinExistence type="predicted"/>
<evidence type="ECO:0000256" key="2">
    <source>
        <dbReference type="ARBA" id="ARBA00022692"/>
    </source>
</evidence>
<evidence type="ECO:0000256" key="4">
    <source>
        <dbReference type="ARBA" id="ARBA00023136"/>
    </source>
</evidence>
<dbReference type="GO" id="GO:0022857">
    <property type="term" value="F:transmembrane transporter activity"/>
    <property type="evidence" value="ECO:0007669"/>
    <property type="project" value="TreeGrafter"/>
</dbReference>
<dbReference type="GO" id="GO:0016020">
    <property type="term" value="C:membrane"/>
    <property type="evidence" value="ECO:0007669"/>
    <property type="project" value="UniProtKB-SubCell"/>
</dbReference>
<comment type="subcellular location">
    <subcellularLocation>
        <location evidence="1">Membrane</location>
        <topology evidence="1">Multi-pass membrane protein</topology>
    </subcellularLocation>
</comment>